<comment type="caution">
    <text evidence="1">The sequence shown here is derived from an EMBL/GenBank/DDBJ whole genome shotgun (WGS) entry which is preliminary data.</text>
</comment>
<evidence type="ECO:0000313" key="2">
    <source>
        <dbReference type="Proteomes" id="UP001055072"/>
    </source>
</evidence>
<sequence length="208" mass="23804">MRMLPDDECLWIVGGLMWLAASFPNFQSCNVHTKFYFTEQEELFAPEMEVTLWSKRCPWSMSFWFEDIAAEDSPTPNFHVVSAHLYFSNGEAETDTFDVTSVMMHLGRLSTLRVIVLSCNTKKGVLAAMKRHRPMLFIDHMHGDRRCIAVFLCRSSEIEALVRAQRTGLKTWCYVALDPITLHSTGEAWNDHNEIVPSTVLESLRASP</sequence>
<accession>A0ACB8TVL2</accession>
<organism evidence="1 2">
    <name type="scientific">Irpex rosettiformis</name>
    <dbReference type="NCBI Taxonomy" id="378272"/>
    <lineage>
        <taxon>Eukaryota</taxon>
        <taxon>Fungi</taxon>
        <taxon>Dikarya</taxon>
        <taxon>Basidiomycota</taxon>
        <taxon>Agaricomycotina</taxon>
        <taxon>Agaricomycetes</taxon>
        <taxon>Polyporales</taxon>
        <taxon>Irpicaceae</taxon>
        <taxon>Irpex</taxon>
    </lineage>
</organism>
<keyword evidence="2" id="KW-1185">Reference proteome</keyword>
<gene>
    <name evidence="1" type="ORF">BDY19DRAFT_996274</name>
</gene>
<name>A0ACB8TVL2_9APHY</name>
<reference evidence="1" key="1">
    <citation type="journal article" date="2021" name="Environ. Microbiol.">
        <title>Gene family expansions and transcriptome signatures uncover fungal adaptations to wood decay.</title>
        <authorList>
            <person name="Hage H."/>
            <person name="Miyauchi S."/>
            <person name="Viragh M."/>
            <person name="Drula E."/>
            <person name="Min B."/>
            <person name="Chaduli D."/>
            <person name="Navarro D."/>
            <person name="Favel A."/>
            <person name="Norest M."/>
            <person name="Lesage-Meessen L."/>
            <person name="Balint B."/>
            <person name="Merenyi Z."/>
            <person name="de Eugenio L."/>
            <person name="Morin E."/>
            <person name="Martinez A.T."/>
            <person name="Baldrian P."/>
            <person name="Stursova M."/>
            <person name="Martinez M.J."/>
            <person name="Novotny C."/>
            <person name="Magnuson J.K."/>
            <person name="Spatafora J.W."/>
            <person name="Maurice S."/>
            <person name="Pangilinan J."/>
            <person name="Andreopoulos W."/>
            <person name="LaButti K."/>
            <person name="Hundley H."/>
            <person name="Na H."/>
            <person name="Kuo A."/>
            <person name="Barry K."/>
            <person name="Lipzen A."/>
            <person name="Henrissat B."/>
            <person name="Riley R."/>
            <person name="Ahrendt S."/>
            <person name="Nagy L.G."/>
            <person name="Grigoriev I.V."/>
            <person name="Martin F."/>
            <person name="Rosso M.N."/>
        </authorList>
    </citation>
    <scope>NUCLEOTIDE SEQUENCE</scope>
    <source>
        <strain evidence="1">CBS 384.51</strain>
    </source>
</reference>
<protein>
    <submittedName>
        <fullName evidence="1">Uncharacterized protein</fullName>
    </submittedName>
</protein>
<dbReference type="EMBL" id="MU274926">
    <property type="protein sequence ID" value="KAI0086091.1"/>
    <property type="molecule type" value="Genomic_DNA"/>
</dbReference>
<evidence type="ECO:0000313" key="1">
    <source>
        <dbReference type="EMBL" id="KAI0086091.1"/>
    </source>
</evidence>
<dbReference type="Proteomes" id="UP001055072">
    <property type="component" value="Unassembled WGS sequence"/>
</dbReference>
<proteinExistence type="predicted"/>